<reference evidence="2 3" key="1">
    <citation type="journal article" date="2006" name="Proc. Natl. Acad. Sci. U.S.A.">
        <title>Burkholderia xenovorans LB400 harbors a multi-replicon, 9.73-Mbp genome shaped for versatility.</title>
        <authorList>
            <person name="Chain P.S."/>
            <person name="Denef V.J."/>
            <person name="Konstantinidis K.T."/>
            <person name="Vergez L.M."/>
            <person name="Agullo L."/>
            <person name="Reyes V.L."/>
            <person name="Hauser L."/>
            <person name="Cordova M."/>
            <person name="Gomez L."/>
            <person name="Gonzalez M."/>
            <person name="Land M."/>
            <person name="Lao V."/>
            <person name="Larimer F."/>
            <person name="LiPuma J.J."/>
            <person name="Mahenthiralingam E."/>
            <person name="Malfatti S.A."/>
            <person name="Marx C.J."/>
            <person name="Parnell J.J."/>
            <person name="Ramette A."/>
            <person name="Richardson P."/>
            <person name="Seeger M."/>
            <person name="Smith D."/>
            <person name="Spilker T."/>
            <person name="Sul W.J."/>
            <person name="Tsoi T.V."/>
            <person name="Ulrich L.E."/>
            <person name="Zhulin I.B."/>
            <person name="Tiedje J.M."/>
        </authorList>
    </citation>
    <scope>NUCLEOTIDE SEQUENCE [LARGE SCALE GENOMIC DNA]</scope>
    <source>
        <strain evidence="2 3">LB400</strain>
    </source>
</reference>
<evidence type="ECO:0000313" key="2">
    <source>
        <dbReference type="EMBL" id="ABE30559.1"/>
    </source>
</evidence>
<dbReference type="CDD" id="cd00093">
    <property type="entry name" value="HTH_XRE"/>
    <property type="match status" value="1"/>
</dbReference>
<sequence>MRPHPIHDDRYQNAVARLKQLREQRGLHQQAVAERLGRTQTYVSRYESGGRRLDLIELLDVLVALGADPHEFIDRVLEQPLKALPRGQ</sequence>
<evidence type="ECO:0000259" key="1">
    <source>
        <dbReference type="PROSITE" id="PS50943"/>
    </source>
</evidence>
<keyword evidence="3" id="KW-1185">Reference proteome</keyword>
<dbReference type="SMART" id="SM00530">
    <property type="entry name" value="HTH_XRE"/>
    <property type="match status" value="1"/>
</dbReference>
<dbReference type="PROSITE" id="PS50943">
    <property type="entry name" value="HTH_CROC1"/>
    <property type="match status" value="1"/>
</dbReference>
<dbReference type="OrthoDB" id="9803379at2"/>
<name>Q13ZD0_PARXL</name>
<accession>Q13ZD0</accession>
<dbReference type="SUPFAM" id="SSF47413">
    <property type="entry name" value="lambda repressor-like DNA-binding domains"/>
    <property type="match status" value="1"/>
</dbReference>
<dbReference type="RefSeq" id="WP_011488202.1">
    <property type="nucleotide sequence ID" value="NC_007951.1"/>
</dbReference>
<protein>
    <submittedName>
        <fullName evidence="2">Transcriptional regulator, XRE family</fullName>
    </submittedName>
</protein>
<gene>
    <name evidence="2" type="ORF">Bxe_A2410</name>
</gene>
<dbReference type="EMBL" id="CP000270">
    <property type="protein sequence ID" value="ABE30559.1"/>
    <property type="molecule type" value="Genomic_DNA"/>
</dbReference>
<proteinExistence type="predicted"/>
<dbReference type="Gene3D" id="1.10.260.40">
    <property type="entry name" value="lambda repressor-like DNA-binding domains"/>
    <property type="match status" value="1"/>
</dbReference>
<dbReference type="InterPro" id="IPR010982">
    <property type="entry name" value="Lambda_DNA-bd_dom_sf"/>
</dbReference>
<dbReference type="STRING" id="266265.Bxe_A2410"/>
<dbReference type="Proteomes" id="UP000001817">
    <property type="component" value="Chromosome 1"/>
</dbReference>
<dbReference type="KEGG" id="bxe:Bxe_A2410"/>
<evidence type="ECO:0000313" key="3">
    <source>
        <dbReference type="Proteomes" id="UP000001817"/>
    </source>
</evidence>
<dbReference type="InterPro" id="IPR001387">
    <property type="entry name" value="Cro/C1-type_HTH"/>
</dbReference>
<organism evidence="2 3">
    <name type="scientific">Paraburkholderia xenovorans (strain LB400)</name>
    <dbReference type="NCBI Taxonomy" id="266265"/>
    <lineage>
        <taxon>Bacteria</taxon>
        <taxon>Pseudomonadati</taxon>
        <taxon>Pseudomonadota</taxon>
        <taxon>Betaproteobacteria</taxon>
        <taxon>Burkholderiales</taxon>
        <taxon>Burkholderiaceae</taxon>
        <taxon>Paraburkholderia</taxon>
    </lineage>
</organism>
<feature type="domain" description="HTH cro/C1-type" evidence="1">
    <location>
        <begin position="18"/>
        <end position="72"/>
    </location>
</feature>
<dbReference type="Pfam" id="PF13560">
    <property type="entry name" value="HTH_31"/>
    <property type="match status" value="1"/>
</dbReference>
<dbReference type="AlphaFoldDB" id="Q13ZD0"/>
<dbReference type="eggNOG" id="COG1396">
    <property type="taxonomic scope" value="Bacteria"/>
</dbReference>
<dbReference type="GO" id="GO:0003677">
    <property type="term" value="F:DNA binding"/>
    <property type="evidence" value="ECO:0007669"/>
    <property type="project" value="InterPro"/>
</dbReference>